<protein>
    <submittedName>
        <fullName evidence="1">Uncharacterized protein</fullName>
    </submittedName>
</protein>
<evidence type="ECO:0000313" key="2">
    <source>
        <dbReference type="Proteomes" id="UP000828941"/>
    </source>
</evidence>
<gene>
    <name evidence="1" type="ORF">L6164_034985</name>
</gene>
<sequence length="125" mass="15315">MLLVEQLVAPSFLDRDRDRDRDRYRLRGEKDYGREREGRERERRDRDRDRERGRRRSYSRSRSRSRDRREREGGDYRKRHARSNMSPRRHGDEELKKKDDGTDHPDPEIAEQNRLRASLGLKPLK</sequence>
<dbReference type="EMBL" id="CM039438">
    <property type="protein sequence ID" value="KAI4301738.1"/>
    <property type="molecule type" value="Genomic_DNA"/>
</dbReference>
<proteinExistence type="predicted"/>
<reference evidence="1 2" key="1">
    <citation type="journal article" date="2022" name="DNA Res.">
        <title>Chromosomal-level genome assembly of the orchid tree Bauhinia variegata (Leguminosae; Cercidoideae) supports the allotetraploid origin hypothesis of Bauhinia.</title>
        <authorList>
            <person name="Zhong Y."/>
            <person name="Chen Y."/>
            <person name="Zheng D."/>
            <person name="Pang J."/>
            <person name="Liu Y."/>
            <person name="Luo S."/>
            <person name="Meng S."/>
            <person name="Qian L."/>
            <person name="Wei D."/>
            <person name="Dai S."/>
            <person name="Zhou R."/>
        </authorList>
    </citation>
    <scope>NUCLEOTIDE SEQUENCE [LARGE SCALE GENOMIC DNA]</scope>
    <source>
        <strain evidence="1">BV-YZ2020</strain>
    </source>
</reference>
<evidence type="ECO:0000313" key="1">
    <source>
        <dbReference type="EMBL" id="KAI4301738.1"/>
    </source>
</evidence>
<keyword evidence="2" id="KW-1185">Reference proteome</keyword>
<comment type="caution">
    <text evidence="1">The sequence shown here is derived from an EMBL/GenBank/DDBJ whole genome shotgun (WGS) entry which is preliminary data.</text>
</comment>
<dbReference type="Proteomes" id="UP000828941">
    <property type="component" value="Chromosome 13"/>
</dbReference>
<name>A0ACB9KXY6_BAUVA</name>
<organism evidence="1 2">
    <name type="scientific">Bauhinia variegata</name>
    <name type="common">Purple orchid tree</name>
    <name type="synonym">Phanera variegata</name>
    <dbReference type="NCBI Taxonomy" id="167791"/>
    <lineage>
        <taxon>Eukaryota</taxon>
        <taxon>Viridiplantae</taxon>
        <taxon>Streptophyta</taxon>
        <taxon>Embryophyta</taxon>
        <taxon>Tracheophyta</taxon>
        <taxon>Spermatophyta</taxon>
        <taxon>Magnoliopsida</taxon>
        <taxon>eudicotyledons</taxon>
        <taxon>Gunneridae</taxon>
        <taxon>Pentapetalae</taxon>
        <taxon>rosids</taxon>
        <taxon>fabids</taxon>
        <taxon>Fabales</taxon>
        <taxon>Fabaceae</taxon>
        <taxon>Cercidoideae</taxon>
        <taxon>Cercideae</taxon>
        <taxon>Bauhiniinae</taxon>
        <taxon>Bauhinia</taxon>
    </lineage>
</organism>
<accession>A0ACB9KXY6</accession>